<dbReference type="SUPFAM" id="SSF46689">
    <property type="entry name" value="Homeodomain-like"/>
    <property type="match status" value="1"/>
</dbReference>
<dbReference type="SMART" id="SM00342">
    <property type="entry name" value="HTH_ARAC"/>
    <property type="match status" value="1"/>
</dbReference>
<dbReference type="PROSITE" id="PS01124">
    <property type="entry name" value="HTH_ARAC_FAMILY_2"/>
    <property type="match status" value="1"/>
</dbReference>
<name>B2IKX0_BEII9</name>
<keyword evidence="6" id="KW-1185">Reference proteome</keyword>
<keyword evidence="3" id="KW-0804">Transcription</keyword>
<keyword evidence="1" id="KW-0805">Transcription regulation</keyword>
<evidence type="ECO:0000313" key="6">
    <source>
        <dbReference type="Proteomes" id="UP000001695"/>
    </source>
</evidence>
<protein>
    <submittedName>
        <fullName evidence="5">Transcriptional regulator, AraC family</fullName>
    </submittedName>
</protein>
<accession>B2IKX0</accession>
<dbReference type="InterPro" id="IPR018060">
    <property type="entry name" value="HTH_AraC"/>
</dbReference>
<evidence type="ECO:0000313" key="5">
    <source>
        <dbReference type="EMBL" id="ACB96510.1"/>
    </source>
</evidence>
<evidence type="ECO:0000256" key="2">
    <source>
        <dbReference type="ARBA" id="ARBA00023125"/>
    </source>
</evidence>
<dbReference type="Pfam" id="PF12833">
    <property type="entry name" value="HTH_18"/>
    <property type="match status" value="1"/>
</dbReference>
<dbReference type="Gene3D" id="1.10.10.60">
    <property type="entry name" value="Homeodomain-like"/>
    <property type="match status" value="1"/>
</dbReference>
<sequence>MERDNLNDVDRRVNSPEALRLRCLTGGDLEKCDGAALGEQALPRGIIDPHSSAQRIRVRRYVPSAQFQLFIDHHWIIEWDLRGLAGEVQRVIPSPHAHLVVSPGETALFGVVRGLEERKLQGQGRAYGMRFRAGGLRPFLNHPVSALTGRRIVIDTLTGWSSPAVEASLLAHGSHGSIVSAAEALLEPRLPDPDDTVDLVCSIIAAIRREDGARRTEALAREFGMSLRALQRLFCDYVGVSPKWVIQRYRLQDAAVLLASGSSVPLATLAAELGYFDQAHLAQDFRRLFGVAPSQYRRSQSSSPNASHT</sequence>
<dbReference type="InterPro" id="IPR018062">
    <property type="entry name" value="HTH_AraC-typ_CS"/>
</dbReference>
<keyword evidence="2" id="KW-0238">DNA-binding</keyword>
<dbReference type="AlphaFoldDB" id="B2IKX0"/>
<dbReference type="GO" id="GO:0003700">
    <property type="term" value="F:DNA-binding transcription factor activity"/>
    <property type="evidence" value="ECO:0007669"/>
    <property type="project" value="InterPro"/>
</dbReference>
<proteinExistence type="predicted"/>
<dbReference type="InterPro" id="IPR050204">
    <property type="entry name" value="AraC_XylS_family_regulators"/>
</dbReference>
<gene>
    <name evidence="5" type="ordered locus">Bind_2942</name>
</gene>
<evidence type="ECO:0000259" key="4">
    <source>
        <dbReference type="PROSITE" id="PS01124"/>
    </source>
</evidence>
<dbReference type="EMBL" id="CP001016">
    <property type="protein sequence ID" value="ACB96510.1"/>
    <property type="molecule type" value="Genomic_DNA"/>
</dbReference>
<organism evidence="5 6">
    <name type="scientific">Beijerinckia indica subsp. indica (strain ATCC 9039 / DSM 1715 / NCIMB 8712)</name>
    <dbReference type="NCBI Taxonomy" id="395963"/>
    <lineage>
        <taxon>Bacteria</taxon>
        <taxon>Pseudomonadati</taxon>
        <taxon>Pseudomonadota</taxon>
        <taxon>Alphaproteobacteria</taxon>
        <taxon>Hyphomicrobiales</taxon>
        <taxon>Beijerinckiaceae</taxon>
        <taxon>Beijerinckia</taxon>
    </lineage>
</organism>
<dbReference type="eggNOG" id="COG2207">
    <property type="taxonomic scope" value="Bacteria"/>
</dbReference>
<feature type="domain" description="HTH araC/xylS-type" evidence="4">
    <location>
        <begin position="198"/>
        <end position="299"/>
    </location>
</feature>
<dbReference type="Pfam" id="PF20240">
    <property type="entry name" value="DUF6597"/>
    <property type="match status" value="1"/>
</dbReference>
<dbReference type="PANTHER" id="PTHR46796">
    <property type="entry name" value="HTH-TYPE TRANSCRIPTIONAL ACTIVATOR RHAS-RELATED"/>
    <property type="match status" value="1"/>
</dbReference>
<dbReference type="GO" id="GO:0043565">
    <property type="term" value="F:sequence-specific DNA binding"/>
    <property type="evidence" value="ECO:0007669"/>
    <property type="project" value="InterPro"/>
</dbReference>
<dbReference type="STRING" id="395963.Bind_2942"/>
<dbReference type="HOGENOM" id="CLU_066193_5_0_5"/>
<dbReference type="PROSITE" id="PS00041">
    <property type="entry name" value="HTH_ARAC_FAMILY_1"/>
    <property type="match status" value="1"/>
</dbReference>
<reference evidence="5 6" key="2">
    <citation type="journal article" date="2010" name="J. Bacteriol.">
        <title>Complete genome sequence of Beijerinckia indica subsp. indica.</title>
        <authorList>
            <person name="Tamas I."/>
            <person name="Dedysh S.N."/>
            <person name="Liesack W."/>
            <person name="Stott M.B."/>
            <person name="Alam M."/>
            <person name="Murrell J.C."/>
            <person name="Dunfield P.F."/>
        </authorList>
    </citation>
    <scope>NUCLEOTIDE SEQUENCE [LARGE SCALE GENOMIC DNA]</scope>
    <source>
        <strain evidence="6">ATCC 9039 / DSM 1715 / NCIMB 8712</strain>
    </source>
</reference>
<evidence type="ECO:0000256" key="1">
    <source>
        <dbReference type="ARBA" id="ARBA00023015"/>
    </source>
</evidence>
<dbReference type="Proteomes" id="UP000001695">
    <property type="component" value="Chromosome"/>
</dbReference>
<evidence type="ECO:0000256" key="3">
    <source>
        <dbReference type="ARBA" id="ARBA00023163"/>
    </source>
</evidence>
<reference evidence="6" key="1">
    <citation type="submission" date="2008-03" db="EMBL/GenBank/DDBJ databases">
        <title>Complete sequence of chromosome of Beijerinckia indica subsp. indica ATCC 9039.</title>
        <authorList>
            <consortium name="US DOE Joint Genome Institute"/>
            <person name="Copeland A."/>
            <person name="Lucas S."/>
            <person name="Lapidus A."/>
            <person name="Glavina del Rio T."/>
            <person name="Dalin E."/>
            <person name="Tice H."/>
            <person name="Bruce D."/>
            <person name="Goodwin L."/>
            <person name="Pitluck S."/>
            <person name="LaButti K."/>
            <person name="Schmutz J."/>
            <person name="Larimer F."/>
            <person name="Land M."/>
            <person name="Hauser L."/>
            <person name="Kyrpides N."/>
            <person name="Mikhailova N."/>
            <person name="Dunfield P.F."/>
            <person name="Dedysh S.N."/>
            <person name="Liesack W."/>
            <person name="Saw J.H."/>
            <person name="Alam M."/>
            <person name="Chen Y."/>
            <person name="Murrell J.C."/>
            <person name="Richardson P."/>
        </authorList>
    </citation>
    <scope>NUCLEOTIDE SEQUENCE [LARGE SCALE GENOMIC DNA]</scope>
    <source>
        <strain evidence="6">ATCC 9039 / DSM 1715 / NCIMB 8712</strain>
    </source>
</reference>
<dbReference type="InterPro" id="IPR009057">
    <property type="entry name" value="Homeodomain-like_sf"/>
</dbReference>
<dbReference type="KEGG" id="bid:Bind_2942"/>
<dbReference type="InterPro" id="IPR046532">
    <property type="entry name" value="DUF6597"/>
</dbReference>